<dbReference type="AlphaFoldDB" id="A0A0V1AF93"/>
<proteinExistence type="predicted"/>
<dbReference type="EMBL" id="JYDQ01000006">
    <property type="protein sequence ID" value="KRY22899.1"/>
    <property type="molecule type" value="Genomic_DNA"/>
</dbReference>
<keyword evidence="2" id="KW-1185">Reference proteome</keyword>
<reference evidence="1 2" key="1">
    <citation type="submission" date="2015-01" db="EMBL/GenBank/DDBJ databases">
        <title>Evolution of Trichinella species and genotypes.</title>
        <authorList>
            <person name="Korhonen P.K."/>
            <person name="Edoardo P."/>
            <person name="Giuseppe L.R."/>
            <person name="Gasser R.B."/>
        </authorList>
    </citation>
    <scope>NUCLEOTIDE SEQUENCE [LARGE SCALE GENOMIC DNA]</scope>
    <source>
        <strain evidence="1">ISS2496</strain>
    </source>
</reference>
<evidence type="ECO:0000313" key="1">
    <source>
        <dbReference type="EMBL" id="KRY22899.1"/>
    </source>
</evidence>
<organism evidence="1 2">
    <name type="scientific">Trichinella patagoniensis</name>
    <dbReference type="NCBI Taxonomy" id="990121"/>
    <lineage>
        <taxon>Eukaryota</taxon>
        <taxon>Metazoa</taxon>
        <taxon>Ecdysozoa</taxon>
        <taxon>Nematoda</taxon>
        <taxon>Enoplea</taxon>
        <taxon>Dorylaimia</taxon>
        <taxon>Trichinellida</taxon>
        <taxon>Trichinellidae</taxon>
        <taxon>Trichinella</taxon>
    </lineage>
</organism>
<gene>
    <name evidence="1" type="ORF">T12_14699</name>
</gene>
<name>A0A0V1AF93_9BILA</name>
<protein>
    <submittedName>
        <fullName evidence="1">Uncharacterized protein</fullName>
    </submittedName>
</protein>
<dbReference type="Proteomes" id="UP000054783">
    <property type="component" value="Unassembled WGS sequence"/>
</dbReference>
<evidence type="ECO:0000313" key="2">
    <source>
        <dbReference type="Proteomes" id="UP000054783"/>
    </source>
</evidence>
<accession>A0A0V1AF93</accession>
<comment type="caution">
    <text evidence="1">The sequence shown here is derived from an EMBL/GenBank/DDBJ whole genome shotgun (WGS) entry which is preliminary data.</text>
</comment>
<sequence>MTGFMMITLCWTKSRKQSKQLEQMDDYGIFIKKKNKSQQENKNKQTTTEIVIVTLDVLQTNKFDQPVG</sequence>